<gene>
    <name evidence="1" type="ORF">C485_08947</name>
</gene>
<name>L9ZKJ8_NATA2</name>
<keyword evidence="2" id="KW-1185">Reference proteome</keyword>
<dbReference type="EMBL" id="AOIK01000025">
    <property type="protein sequence ID" value="ELY87030.1"/>
    <property type="molecule type" value="Genomic_DNA"/>
</dbReference>
<reference evidence="1 2" key="1">
    <citation type="journal article" date="2014" name="PLoS Genet.">
        <title>Phylogenetically driven sequencing of extremely halophilic archaea reveals strategies for static and dynamic osmo-response.</title>
        <authorList>
            <person name="Becker E.A."/>
            <person name="Seitzer P.M."/>
            <person name="Tritt A."/>
            <person name="Larsen D."/>
            <person name="Krusor M."/>
            <person name="Yao A.I."/>
            <person name="Wu D."/>
            <person name="Madern D."/>
            <person name="Eisen J.A."/>
            <person name="Darling A.E."/>
            <person name="Facciotti M.T."/>
        </authorList>
    </citation>
    <scope>NUCLEOTIDE SEQUENCE [LARGE SCALE GENOMIC DNA]</scope>
    <source>
        <strain evidence="1 2">JCM 12890</strain>
    </source>
</reference>
<proteinExistence type="predicted"/>
<protein>
    <submittedName>
        <fullName evidence="1">Uncharacterized protein</fullName>
    </submittedName>
</protein>
<evidence type="ECO:0000313" key="2">
    <source>
        <dbReference type="Proteomes" id="UP000011511"/>
    </source>
</evidence>
<evidence type="ECO:0000313" key="1">
    <source>
        <dbReference type="EMBL" id="ELY87030.1"/>
    </source>
</evidence>
<organism evidence="1 2">
    <name type="scientific">Natrinema altunense (strain JCM 12890 / CGMCC 1.3731 / AJ2)</name>
    <dbReference type="NCBI Taxonomy" id="1227494"/>
    <lineage>
        <taxon>Archaea</taxon>
        <taxon>Methanobacteriati</taxon>
        <taxon>Methanobacteriota</taxon>
        <taxon>Stenosarchaea group</taxon>
        <taxon>Halobacteria</taxon>
        <taxon>Halobacteriales</taxon>
        <taxon>Natrialbaceae</taxon>
        <taxon>Natrinema</taxon>
    </lineage>
</organism>
<accession>L9ZKJ8</accession>
<dbReference type="AlphaFoldDB" id="L9ZKJ8"/>
<comment type="caution">
    <text evidence="1">The sequence shown here is derived from an EMBL/GenBank/DDBJ whole genome shotgun (WGS) entry which is preliminary data.</text>
</comment>
<sequence>MIVKADTSAVIRKQRYISPLTPFYNTDSYTLKRFSVVYFIQSCNPHNLDIDYQFERCFAFIWPYTVDFDG</sequence>
<dbReference type="Proteomes" id="UP000011511">
    <property type="component" value="Unassembled WGS sequence"/>
</dbReference>